<evidence type="ECO:0000313" key="2">
    <source>
        <dbReference type="Proteomes" id="UP001054945"/>
    </source>
</evidence>
<reference evidence="1 2" key="1">
    <citation type="submission" date="2021-06" db="EMBL/GenBank/DDBJ databases">
        <title>Caerostris extrusa draft genome.</title>
        <authorList>
            <person name="Kono N."/>
            <person name="Arakawa K."/>
        </authorList>
    </citation>
    <scope>NUCLEOTIDE SEQUENCE [LARGE SCALE GENOMIC DNA]</scope>
</reference>
<organism evidence="1 2">
    <name type="scientific">Caerostris extrusa</name>
    <name type="common">Bark spider</name>
    <name type="synonym">Caerostris bankana</name>
    <dbReference type="NCBI Taxonomy" id="172846"/>
    <lineage>
        <taxon>Eukaryota</taxon>
        <taxon>Metazoa</taxon>
        <taxon>Ecdysozoa</taxon>
        <taxon>Arthropoda</taxon>
        <taxon>Chelicerata</taxon>
        <taxon>Arachnida</taxon>
        <taxon>Araneae</taxon>
        <taxon>Araneomorphae</taxon>
        <taxon>Entelegynae</taxon>
        <taxon>Araneoidea</taxon>
        <taxon>Araneidae</taxon>
        <taxon>Caerostris</taxon>
    </lineage>
</organism>
<gene>
    <name evidence="1" type="ORF">CEXT_586951</name>
</gene>
<dbReference type="EMBL" id="BPLR01008135">
    <property type="protein sequence ID" value="GIY22323.1"/>
    <property type="molecule type" value="Genomic_DNA"/>
</dbReference>
<protein>
    <submittedName>
        <fullName evidence="1">Uncharacterized protein</fullName>
    </submittedName>
</protein>
<accession>A0AAV4RQS3</accession>
<dbReference type="AlphaFoldDB" id="A0AAV4RQS3"/>
<sequence>MTCTIWTKAQLHVISETGQTSEIERTPTEKEMLDPSYQDQVDIDSEIILPKYHRRYFSIIKDNLNNFTIDTIEDILK</sequence>
<name>A0AAV4RQS3_CAEEX</name>
<comment type="caution">
    <text evidence="1">The sequence shown here is derived from an EMBL/GenBank/DDBJ whole genome shotgun (WGS) entry which is preliminary data.</text>
</comment>
<keyword evidence="2" id="KW-1185">Reference proteome</keyword>
<proteinExistence type="predicted"/>
<dbReference type="Proteomes" id="UP001054945">
    <property type="component" value="Unassembled WGS sequence"/>
</dbReference>
<evidence type="ECO:0000313" key="1">
    <source>
        <dbReference type="EMBL" id="GIY22323.1"/>
    </source>
</evidence>